<dbReference type="InterPro" id="IPR033130">
    <property type="entry name" value="RNase_T2_His_AS_2"/>
</dbReference>
<feature type="active site" evidence="9">
    <location>
        <position position="139"/>
    </location>
</feature>
<keyword evidence="7" id="KW-0325">Glycoprotein</keyword>
<keyword evidence="4" id="KW-0255">Endonuclease</keyword>
<dbReference type="GO" id="GO:0016787">
    <property type="term" value="F:hydrolase activity"/>
    <property type="evidence" value="ECO:0007669"/>
    <property type="project" value="UniProtKB-KW"/>
</dbReference>
<evidence type="ECO:0000256" key="5">
    <source>
        <dbReference type="ARBA" id="ARBA00022801"/>
    </source>
</evidence>
<dbReference type="InterPro" id="IPR033697">
    <property type="entry name" value="Ribonuclease_T2_eukaryotic"/>
</dbReference>
<dbReference type="CDD" id="cd01061">
    <property type="entry name" value="RNase_T2_euk"/>
    <property type="match status" value="1"/>
</dbReference>
<sequence>MPSYTSILSSALGALLLSSPALAFSEQCSTFEYPLSCHNKSAVANTCCFNYPGGLLLQTQFWDTDPATGPADHWTVHGLWPDECNGSYQQYCDESRQYKNITQILEHFNRYDLLDYMSVYWKDDGGNDESFWEHEWGKHGTCISTFDTSCYTDYVPTQEVVDFFQKTLQLFSVLDTYTFLKDAGIVPSTTKTYTYSEIRKALVQDRHVNATIECTGANSTELDEVYYYYNVYGSAQDGTYIPAQPDTNSSSCPMTGIQYLPKNLTSTPKQNGTYKFL</sequence>
<keyword evidence="3" id="KW-0540">Nuclease</keyword>
<dbReference type="Gene3D" id="3.90.730.10">
    <property type="entry name" value="Ribonuclease T2-like"/>
    <property type="match status" value="1"/>
</dbReference>
<evidence type="ECO:0000256" key="1">
    <source>
        <dbReference type="ARBA" id="ARBA00007469"/>
    </source>
</evidence>
<dbReference type="GeneID" id="59292263"/>
<dbReference type="InterPro" id="IPR036430">
    <property type="entry name" value="RNase_T2-like_sf"/>
</dbReference>
<evidence type="ECO:0000256" key="2">
    <source>
        <dbReference type="ARBA" id="ARBA00012571"/>
    </source>
</evidence>
<dbReference type="InterPro" id="IPR001568">
    <property type="entry name" value="RNase_T2-like"/>
</dbReference>
<evidence type="ECO:0000313" key="13">
    <source>
        <dbReference type="Proteomes" id="UP000578531"/>
    </source>
</evidence>
<dbReference type="OrthoDB" id="435754at2759"/>
<feature type="active site" evidence="9">
    <location>
        <position position="135"/>
    </location>
</feature>
<dbReference type="PANTHER" id="PTHR11240:SF22">
    <property type="entry name" value="RIBONUCLEASE T2"/>
    <property type="match status" value="1"/>
</dbReference>
<feature type="active site" evidence="9">
    <location>
        <position position="77"/>
    </location>
</feature>
<proteinExistence type="inferred from homology"/>
<keyword evidence="13" id="KW-1185">Reference proteome</keyword>
<keyword evidence="5" id="KW-0378">Hydrolase</keyword>
<dbReference type="GO" id="GO:0005576">
    <property type="term" value="C:extracellular region"/>
    <property type="evidence" value="ECO:0007669"/>
    <property type="project" value="TreeGrafter"/>
</dbReference>
<evidence type="ECO:0000256" key="10">
    <source>
        <dbReference type="RuleBase" id="RU004328"/>
    </source>
</evidence>
<organism evidence="12 13">
    <name type="scientific">Letharia columbiana</name>
    <dbReference type="NCBI Taxonomy" id="112416"/>
    <lineage>
        <taxon>Eukaryota</taxon>
        <taxon>Fungi</taxon>
        <taxon>Dikarya</taxon>
        <taxon>Ascomycota</taxon>
        <taxon>Pezizomycotina</taxon>
        <taxon>Lecanoromycetes</taxon>
        <taxon>OSLEUM clade</taxon>
        <taxon>Lecanoromycetidae</taxon>
        <taxon>Lecanorales</taxon>
        <taxon>Lecanorineae</taxon>
        <taxon>Parmeliaceae</taxon>
        <taxon>Letharia</taxon>
    </lineage>
</organism>
<name>A0A8H6FMD5_9LECA</name>
<keyword evidence="8" id="KW-0456">Lyase</keyword>
<comment type="caution">
    <text evidence="12">The sequence shown here is derived from an EMBL/GenBank/DDBJ whole genome shotgun (WGS) entry which is preliminary data.</text>
</comment>
<dbReference type="EMBL" id="JACCJC010000060">
    <property type="protein sequence ID" value="KAF6231117.1"/>
    <property type="molecule type" value="Genomic_DNA"/>
</dbReference>
<evidence type="ECO:0000256" key="6">
    <source>
        <dbReference type="ARBA" id="ARBA00023157"/>
    </source>
</evidence>
<dbReference type="GO" id="GO:0003723">
    <property type="term" value="F:RNA binding"/>
    <property type="evidence" value="ECO:0007669"/>
    <property type="project" value="InterPro"/>
</dbReference>
<evidence type="ECO:0000256" key="8">
    <source>
        <dbReference type="ARBA" id="ARBA00023239"/>
    </source>
</evidence>
<dbReference type="InterPro" id="IPR018188">
    <property type="entry name" value="RNase_T2_His_AS_1"/>
</dbReference>
<feature type="signal peptide" evidence="11">
    <location>
        <begin position="1"/>
        <end position="23"/>
    </location>
</feature>
<comment type="similarity">
    <text evidence="1 10">Belongs to the RNase T2 family.</text>
</comment>
<feature type="chain" id="PRO_5034890038" description="ribonuclease T2" evidence="11">
    <location>
        <begin position="24"/>
        <end position="277"/>
    </location>
</feature>
<keyword evidence="11" id="KW-0732">Signal</keyword>
<dbReference type="GO" id="GO:0033897">
    <property type="term" value="F:ribonuclease T2 activity"/>
    <property type="evidence" value="ECO:0007669"/>
    <property type="project" value="UniProtKB-EC"/>
</dbReference>
<dbReference type="PROSITE" id="PS00530">
    <property type="entry name" value="RNASE_T2_1"/>
    <property type="match status" value="1"/>
</dbReference>
<evidence type="ECO:0000256" key="7">
    <source>
        <dbReference type="ARBA" id="ARBA00023180"/>
    </source>
</evidence>
<evidence type="ECO:0000313" key="12">
    <source>
        <dbReference type="EMBL" id="KAF6231117.1"/>
    </source>
</evidence>
<dbReference type="GO" id="GO:0006401">
    <property type="term" value="P:RNA catabolic process"/>
    <property type="evidence" value="ECO:0007669"/>
    <property type="project" value="TreeGrafter"/>
</dbReference>
<keyword evidence="6" id="KW-1015">Disulfide bond</keyword>
<evidence type="ECO:0000256" key="11">
    <source>
        <dbReference type="SAM" id="SignalP"/>
    </source>
</evidence>
<reference evidence="12 13" key="1">
    <citation type="journal article" date="2020" name="Genomics">
        <title>Complete, high-quality genomes from long-read metagenomic sequencing of two wolf lichen thalli reveals enigmatic genome architecture.</title>
        <authorList>
            <person name="McKenzie S.K."/>
            <person name="Walston R.F."/>
            <person name="Allen J.L."/>
        </authorList>
    </citation>
    <scope>NUCLEOTIDE SEQUENCE [LARGE SCALE GENOMIC DNA]</scope>
    <source>
        <strain evidence="12">WasteWater2</strain>
    </source>
</reference>
<evidence type="ECO:0000256" key="4">
    <source>
        <dbReference type="ARBA" id="ARBA00022759"/>
    </source>
</evidence>
<dbReference type="FunFam" id="3.90.730.10:FF:000004">
    <property type="entry name" value="Ribonuclease T2-like"/>
    <property type="match status" value="1"/>
</dbReference>
<gene>
    <name evidence="12" type="ORF">HO173_010617</name>
</gene>
<evidence type="ECO:0000256" key="9">
    <source>
        <dbReference type="PIRSR" id="PIRSR633697-1"/>
    </source>
</evidence>
<dbReference type="SUPFAM" id="SSF55895">
    <property type="entry name" value="Ribonuclease Rh-like"/>
    <property type="match status" value="1"/>
</dbReference>
<dbReference type="RefSeq" id="XP_037160550.1">
    <property type="nucleotide sequence ID" value="XM_037312502.1"/>
</dbReference>
<protein>
    <recommendedName>
        <fullName evidence="2">ribonuclease T2</fullName>
        <ecNumber evidence="2">4.6.1.19</ecNumber>
    </recommendedName>
</protein>
<evidence type="ECO:0000256" key="3">
    <source>
        <dbReference type="ARBA" id="ARBA00022722"/>
    </source>
</evidence>
<dbReference type="PANTHER" id="PTHR11240">
    <property type="entry name" value="RIBONUCLEASE T2"/>
    <property type="match status" value="1"/>
</dbReference>
<dbReference type="AlphaFoldDB" id="A0A8H6FMD5"/>
<dbReference type="Pfam" id="PF00445">
    <property type="entry name" value="Ribonuclease_T2"/>
    <property type="match status" value="1"/>
</dbReference>
<dbReference type="Proteomes" id="UP000578531">
    <property type="component" value="Unassembled WGS sequence"/>
</dbReference>
<dbReference type="PROSITE" id="PS00531">
    <property type="entry name" value="RNASE_T2_2"/>
    <property type="match status" value="1"/>
</dbReference>
<accession>A0A8H6FMD5</accession>
<dbReference type="EC" id="4.6.1.19" evidence="2"/>